<dbReference type="InterPro" id="IPR052905">
    <property type="entry name" value="LD-transpeptidase_YkuD-like"/>
</dbReference>
<dbReference type="GO" id="GO:0071555">
    <property type="term" value="P:cell wall organization"/>
    <property type="evidence" value="ECO:0007669"/>
    <property type="project" value="UniProtKB-UniRule"/>
</dbReference>
<dbReference type="GO" id="GO:0009252">
    <property type="term" value="P:peptidoglycan biosynthetic process"/>
    <property type="evidence" value="ECO:0007669"/>
    <property type="project" value="UniProtKB-UniPathway"/>
</dbReference>
<feature type="domain" description="L,D-TPase catalytic" evidence="8">
    <location>
        <begin position="319"/>
        <end position="483"/>
    </location>
</feature>
<comment type="similarity">
    <text evidence="2">Belongs to the YkuD family.</text>
</comment>
<dbReference type="Gene3D" id="1.10.101.10">
    <property type="entry name" value="PGBD-like superfamily/PGBD"/>
    <property type="match status" value="1"/>
</dbReference>
<dbReference type="GO" id="GO:0008360">
    <property type="term" value="P:regulation of cell shape"/>
    <property type="evidence" value="ECO:0007669"/>
    <property type="project" value="UniProtKB-UniRule"/>
</dbReference>
<evidence type="ECO:0000256" key="3">
    <source>
        <dbReference type="ARBA" id="ARBA00022679"/>
    </source>
</evidence>
<gene>
    <name evidence="9" type="ORF">SAMN05444277_106279</name>
</gene>
<evidence type="ECO:0000313" key="9">
    <source>
        <dbReference type="EMBL" id="SFQ20813.1"/>
    </source>
</evidence>
<evidence type="ECO:0000256" key="4">
    <source>
        <dbReference type="ARBA" id="ARBA00022960"/>
    </source>
</evidence>
<dbReference type="Pfam" id="PF20142">
    <property type="entry name" value="Scaffold"/>
    <property type="match status" value="1"/>
</dbReference>
<dbReference type="InterPro" id="IPR038063">
    <property type="entry name" value="Transpep_catalytic_dom"/>
</dbReference>
<dbReference type="PROSITE" id="PS52029">
    <property type="entry name" value="LD_TPASE"/>
    <property type="match status" value="1"/>
</dbReference>
<comment type="pathway">
    <text evidence="1 7">Cell wall biogenesis; peptidoglycan biosynthesis.</text>
</comment>
<keyword evidence="5 7" id="KW-0573">Peptidoglycan synthesis</keyword>
<dbReference type="Proteomes" id="UP000199031">
    <property type="component" value="Unassembled WGS sequence"/>
</dbReference>
<dbReference type="InterPro" id="IPR045380">
    <property type="entry name" value="LD_TPept_scaffold_dom"/>
</dbReference>
<keyword evidence="4 7" id="KW-0133">Cell shape</keyword>
<evidence type="ECO:0000256" key="2">
    <source>
        <dbReference type="ARBA" id="ARBA00005992"/>
    </source>
</evidence>
<dbReference type="EMBL" id="FOXQ01000006">
    <property type="protein sequence ID" value="SFQ20813.1"/>
    <property type="molecule type" value="Genomic_DNA"/>
</dbReference>
<name>A0A1I5WLW8_9BACT</name>
<keyword evidence="3" id="KW-0808">Transferase</keyword>
<dbReference type="AlphaFoldDB" id="A0A1I5WLW8"/>
<dbReference type="GO" id="GO:0004180">
    <property type="term" value="F:carboxypeptidase activity"/>
    <property type="evidence" value="ECO:0007669"/>
    <property type="project" value="UniProtKB-ARBA"/>
</dbReference>
<evidence type="ECO:0000256" key="1">
    <source>
        <dbReference type="ARBA" id="ARBA00004752"/>
    </source>
</evidence>
<organism evidence="9 10">
    <name type="scientific">Parafilimonas terrae</name>
    <dbReference type="NCBI Taxonomy" id="1465490"/>
    <lineage>
        <taxon>Bacteria</taxon>
        <taxon>Pseudomonadati</taxon>
        <taxon>Bacteroidota</taxon>
        <taxon>Chitinophagia</taxon>
        <taxon>Chitinophagales</taxon>
        <taxon>Chitinophagaceae</taxon>
        <taxon>Parafilimonas</taxon>
    </lineage>
</organism>
<reference evidence="9 10" key="1">
    <citation type="submission" date="2016-10" db="EMBL/GenBank/DDBJ databases">
        <authorList>
            <person name="de Groot N.N."/>
        </authorList>
    </citation>
    <scope>NUCLEOTIDE SEQUENCE [LARGE SCALE GENOMIC DNA]</scope>
    <source>
        <strain evidence="9 10">DSM 28286</strain>
    </source>
</reference>
<dbReference type="CDD" id="cd16913">
    <property type="entry name" value="YkuD_like"/>
    <property type="match status" value="1"/>
</dbReference>
<dbReference type="RefSeq" id="WP_143075842.1">
    <property type="nucleotide sequence ID" value="NZ_FOXQ01000006.1"/>
</dbReference>
<dbReference type="Gene3D" id="2.40.440.10">
    <property type="entry name" value="L,D-transpeptidase catalytic domain-like"/>
    <property type="match status" value="1"/>
</dbReference>
<dbReference type="Pfam" id="PF03734">
    <property type="entry name" value="YkuD"/>
    <property type="match status" value="1"/>
</dbReference>
<dbReference type="InterPro" id="IPR036365">
    <property type="entry name" value="PGBD-like_sf"/>
</dbReference>
<dbReference type="Pfam" id="PF01471">
    <property type="entry name" value="PG_binding_1"/>
    <property type="match status" value="1"/>
</dbReference>
<dbReference type="InterPro" id="IPR036366">
    <property type="entry name" value="PGBDSf"/>
</dbReference>
<dbReference type="GO" id="GO:0016740">
    <property type="term" value="F:transferase activity"/>
    <property type="evidence" value="ECO:0007669"/>
    <property type="project" value="UniProtKB-KW"/>
</dbReference>
<accession>A0A1I5WLW8</accession>
<protein>
    <submittedName>
        <fullName evidence="9">Putative peptidoglycan binding domain-containing protein</fullName>
    </submittedName>
</protein>
<evidence type="ECO:0000256" key="6">
    <source>
        <dbReference type="ARBA" id="ARBA00023316"/>
    </source>
</evidence>
<evidence type="ECO:0000256" key="5">
    <source>
        <dbReference type="ARBA" id="ARBA00022984"/>
    </source>
</evidence>
<feature type="active site" description="Proton donor/acceptor" evidence="7">
    <location>
        <position position="435"/>
    </location>
</feature>
<dbReference type="InterPro" id="IPR005490">
    <property type="entry name" value="LD_TPept_cat_dom"/>
</dbReference>
<dbReference type="InterPro" id="IPR002477">
    <property type="entry name" value="Peptidoglycan-bd-like"/>
</dbReference>
<dbReference type="OrthoDB" id="9778545at2"/>
<proteinExistence type="inferred from homology"/>
<feature type="active site" description="Nucleophile" evidence="7">
    <location>
        <position position="454"/>
    </location>
</feature>
<evidence type="ECO:0000259" key="8">
    <source>
        <dbReference type="PROSITE" id="PS52029"/>
    </source>
</evidence>
<dbReference type="PROSITE" id="PS51257">
    <property type="entry name" value="PROKAR_LIPOPROTEIN"/>
    <property type="match status" value="1"/>
</dbReference>
<keyword evidence="6 7" id="KW-0961">Cell wall biogenesis/degradation</keyword>
<dbReference type="SUPFAM" id="SSF141523">
    <property type="entry name" value="L,D-transpeptidase catalytic domain-like"/>
    <property type="match status" value="1"/>
</dbReference>
<sequence>MKKLLWAILFTGIGVYSCKSKQKEKIEVDKSINQKTSFNNLFIDSNTIKVFLTKHPEYTKFIQQYSDFYKLRNYQCAWFDSSGIGEQAYNFMNLLANAVDTYSDSSLYNKKLSDEVDEFKTDTSNKNIKTTQNITDTELKLTGQFFAYASKIYGGSDINIQELGWFIPRKKLNLSVMLDSLIANKSDIKKTEIPLSSAYKKLLDYLSVYRKIAQTTPWDSLPYPEKALHKGATSPEIITIKKRLFALGDMEESDTTDIFDSLMLSAVKKFQVRMGVSPDGVIGKSFITQLNVTPAKRIEQILINLERLRWMPPMNDSTNSIVVNIPEYKMYVYDSGKLQFPMNVVVGSSATGTVIFTGNLKYIVFSPYWNIPASIVKKEILPGIARNPNYLAAHHMEQFGMQAKGVPAIRQLPGADNALGRVKFLFPNNFDIYFHDTNNRGAFNASNRNISHGCIRLSEPKKLAMYLLRYDTATYNNQTVDSLMSLDKEKWVTLKKPVPVVISYYTAFVDNNGSLNFRRDIYKHDSAMAAKLFTGNSNLMALK</sequence>
<dbReference type="SUPFAM" id="SSF47090">
    <property type="entry name" value="PGBD-like"/>
    <property type="match status" value="1"/>
</dbReference>
<dbReference type="PANTHER" id="PTHR41533">
    <property type="entry name" value="L,D-TRANSPEPTIDASE HI_1667-RELATED"/>
    <property type="match status" value="1"/>
</dbReference>
<keyword evidence="10" id="KW-1185">Reference proteome</keyword>
<evidence type="ECO:0000256" key="7">
    <source>
        <dbReference type="PROSITE-ProRule" id="PRU01373"/>
    </source>
</evidence>
<dbReference type="PANTHER" id="PTHR41533:SF2">
    <property type="entry name" value="BLR7131 PROTEIN"/>
    <property type="match status" value="1"/>
</dbReference>
<dbReference type="STRING" id="1465490.SAMN05444277_106279"/>
<dbReference type="UniPathway" id="UPA00219"/>
<evidence type="ECO:0000313" key="10">
    <source>
        <dbReference type="Proteomes" id="UP000199031"/>
    </source>
</evidence>